<dbReference type="EMBL" id="JADIKF010000040">
    <property type="protein sequence ID" value="MBM7131557.1"/>
    <property type="molecule type" value="Genomic_DNA"/>
</dbReference>
<organism evidence="1 2">
    <name type="scientific">Dyella mobilis</name>
    <dbReference type="NCBI Taxonomy" id="1849582"/>
    <lineage>
        <taxon>Bacteria</taxon>
        <taxon>Pseudomonadati</taxon>
        <taxon>Pseudomonadota</taxon>
        <taxon>Gammaproteobacteria</taxon>
        <taxon>Lysobacterales</taxon>
        <taxon>Rhodanobacteraceae</taxon>
        <taxon>Dyella</taxon>
    </lineage>
</organism>
<keyword evidence="2" id="KW-1185">Reference proteome</keyword>
<name>A0ABS2KK69_9GAMM</name>
<comment type="caution">
    <text evidence="1">The sequence shown here is derived from an EMBL/GenBank/DDBJ whole genome shotgun (WGS) entry which is preliminary data.</text>
</comment>
<reference evidence="1" key="1">
    <citation type="submission" date="2020-10" db="EMBL/GenBank/DDBJ databases">
        <title>Phylogeny of dyella-like bacteria.</title>
        <authorList>
            <person name="Fu J."/>
        </authorList>
    </citation>
    <scope>NUCLEOTIDE SEQUENCE</scope>
    <source>
        <strain evidence="1">DHON07</strain>
    </source>
</reference>
<evidence type="ECO:0000313" key="2">
    <source>
        <dbReference type="Proteomes" id="UP001430193"/>
    </source>
</evidence>
<sequence length="161" mass="16972">MGVKVTKDKVSAALRSIHQLVKQDVMVGVPLSNDARSDGAPITNAEIGYIQENGAPAANIPPRPHLVPGVEGAEKQIGEQLKKGARAACDENKAGVMAALDAAGLIGEMAVKAKITSIIPPPLKASTLAARERRGRTGETPLLDTARYRNSITHVIRPKKT</sequence>
<evidence type="ECO:0000313" key="1">
    <source>
        <dbReference type="EMBL" id="MBM7131557.1"/>
    </source>
</evidence>
<accession>A0ABS2KK69</accession>
<dbReference type="Proteomes" id="UP001430193">
    <property type="component" value="Unassembled WGS sequence"/>
</dbReference>
<dbReference type="RefSeq" id="WP_204633116.1">
    <property type="nucleotide sequence ID" value="NZ_BSOC01000001.1"/>
</dbReference>
<proteinExistence type="predicted"/>
<protein>
    <recommendedName>
        <fullName evidence="3">Bacteriophage protein</fullName>
    </recommendedName>
</protein>
<gene>
    <name evidence="1" type="ORF">ISS99_18705</name>
</gene>
<evidence type="ECO:0008006" key="3">
    <source>
        <dbReference type="Google" id="ProtNLM"/>
    </source>
</evidence>